<proteinExistence type="predicted"/>
<dbReference type="EMBL" id="LKCM01000116">
    <property type="protein sequence ID" value="KPQ44033.1"/>
    <property type="molecule type" value="Genomic_DNA"/>
</dbReference>
<sequence length="131" mass="15142">MYALTPLNQEHSQNRLLMTRCFCQLYASRNGRIQNDISKHLPYLFFDSLCKVCPFIIYSQKNSAYFQAWVQVFPDPRDHVHKLRHSFRSIVTILGFSNSRPDASGVSTYVFSVRCRSPSFWAASRIASIVS</sequence>
<comment type="caution">
    <text evidence="1">The sequence shown here is derived from an EMBL/GenBank/DDBJ whole genome shotgun (WGS) entry which is preliminary data.</text>
</comment>
<evidence type="ECO:0000313" key="2">
    <source>
        <dbReference type="Proteomes" id="UP000050360"/>
    </source>
</evidence>
<name>A0A0P8ABL1_9EURY</name>
<reference evidence="1 2" key="1">
    <citation type="submission" date="2015-09" db="EMBL/GenBank/DDBJ databases">
        <title>A metagenomics-based metabolic model of nitrate-dependent anaerobic oxidation of methane by Methanoperedens-like archaea.</title>
        <authorList>
            <person name="Arshad A."/>
            <person name="Speth D.R."/>
            <person name="De Graaf R.M."/>
            <person name="Op Den Camp H.J."/>
            <person name="Jetten M.S."/>
            <person name="Welte C.U."/>
        </authorList>
    </citation>
    <scope>NUCLEOTIDE SEQUENCE [LARGE SCALE GENOMIC DNA]</scope>
</reference>
<dbReference type="Proteomes" id="UP000050360">
    <property type="component" value="Unassembled WGS sequence"/>
</dbReference>
<gene>
    <name evidence="1" type="ORF">MPEBLZ_01400</name>
</gene>
<evidence type="ECO:0000313" key="1">
    <source>
        <dbReference type="EMBL" id="KPQ44033.1"/>
    </source>
</evidence>
<organism evidence="1 2">
    <name type="scientific">Candidatus Methanoperedens nitratireducens</name>
    <dbReference type="NCBI Taxonomy" id="1392998"/>
    <lineage>
        <taxon>Archaea</taxon>
        <taxon>Methanobacteriati</taxon>
        <taxon>Methanobacteriota</taxon>
        <taxon>Stenosarchaea group</taxon>
        <taxon>Methanomicrobia</taxon>
        <taxon>Methanosarcinales</taxon>
        <taxon>ANME-2 cluster</taxon>
        <taxon>Candidatus Methanoperedentaceae</taxon>
        <taxon>Candidatus Methanoperedens</taxon>
    </lineage>
</organism>
<accession>A0A0P8ABL1</accession>
<protein>
    <submittedName>
        <fullName evidence="1">Uncharacterized protein</fullName>
    </submittedName>
</protein>
<dbReference type="AlphaFoldDB" id="A0A0P8ABL1"/>